<dbReference type="EMBL" id="FNCW01000001">
    <property type="protein sequence ID" value="SDG40837.1"/>
    <property type="molecule type" value="Genomic_DNA"/>
</dbReference>
<name>A0A1G7U083_9FLAO</name>
<dbReference type="OrthoDB" id="9765926at2"/>
<protein>
    <submittedName>
        <fullName evidence="1">Gliding motility-associated C-terminal domain-containing protein</fullName>
    </submittedName>
</protein>
<dbReference type="NCBIfam" id="TIGR04131">
    <property type="entry name" value="Bac_Flav_CTERM"/>
    <property type="match status" value="1"/>
</dbReference>
<dbReference type="Pfam" id="PF13585">
    <property type="entry name" value="CHU_C"/>
    <property type="match status" value="1"/>
</dbReference>
<dbReference type="Proteomes" id="UP000199296">
    <property type="component" value="Unassembled WGS sequence"/>
</dbReference>
<accession>A0A1G7U083</accession>
<evidence type="ECO:0000313" key="2">
    <source>
        <dbReference type="Proteomes" id="UP000199296"/>
    </source>
</evidence>
<proteinExistence type="predicted"/>
<gene>
    <name evidence="1" type="ORF">SAMN04488027_101166</name>
</gene>
<sequence>MPFYTCLAVFFCFYFSSAQDQISCGSELDFFSVDMDENNGSGSTNSTYEWYVREDEFEGEILPQTSSGNQIIIDWLNTPEGEYTVFVKEINGEASCLPEPQHIQVLFENVFPEQILGPSYVCEGETIPLKHPFLEKGEWTIENENIGRVDQNGNFEAVQTGETIVNFSYMTKACEFTVSKVIQVQPRPKPKLENQEICIDIEGKEMIILNSGLPQENLEFKWYYNDQPIPNTQNHISVSDIGEYKLQVINLDTGCSSDIITTKVKALPKPSISANVDTDFHDNQRIVVNIDNPQAYLFKLEDGEFQDSPVFNNITTEGTHHISIKAKQGCFTKEIKVIVINYPKFFTPNDDGYNDTWNIDSLKDDPTAEIFIFDRYGKLLKMISPSSQKGWDGIYNGKAMPTDDYWFRVDYTDRNAAVQKSYKSNFTLKR</sequence>
<keyword evidence="2" id="KW-1185">Reference proteome</keyword>
<dbReference type="RefSeq" id="WP_093364357.1">
    <property type="nucleotide sequence ID" value="NZ_FNCW01000001.1"/>
</dbReference>
<dbReference type="InterPro" id="IPR026341">
    <property type="entry name" value="T9SS_type_B"/>
</dbReference>
<evidence type="ECO:0000313" key="1">
    <source>
        <dbReference type="EMBL" id="SDG40837.1"/>
    </source>
</evidence>
<dbReference type="AlphaFoldDB" id="A0A1G7U083"/>
<dbReference type="STRING" id="470826.SAMN04488027_101166"/>
<reference evidence="1 2" key="1">
    <citation type="submission" date="2016-10" db="EMBL/GenBank/DDBJ databases">
        <authorList>
            <person name="de Groot N.N."/>
        </authorList>
    </citation>
    <scope>NUCLEOTIDE SEQUENCE [LARGE SCALE GENOMIC DNA]</scope>
    <source>
        <strain evidence="1 2">DSM 19803</strain>
    </source>
</reference>
<organism evidence="1 2">
    <name type="scientific">Psychroflexus sediminis</name>
    <dbReference type="NCBI Taxonomy" id="470826"/>
    <lineage>
        <taxon>Bacteria</taxon>
        <taxon>Pseudomonadati</taxon>
        <taxon>Bacteroidota</taxon>
        <taxon>Flavobacteriia</taxon>
        <taxon>Flavobacteriales</taxon>
        <taxon>Flavobacteriaceae</taxon>
        <taxon>Psychroflexus</taxon>
    </lineage>
</organism>